<reference evidence="3 4" key="1">
    <citation type="submission" date="2019-07" db="EMBL/GenBank/DDBJ databases">
        <title>Rhodococcus cavernicolus sp. nov., isolated from a cave.</title>
        <authorList>
            <person name="Lee S.D."/>
        </authorList>
    </citation>
    <scope>NUCLEOTIDE SEQUENCE [LARGE SCALE GENOMIC DNA]</scope>
    <source>
        <strain evidence="3 4">C1-24</strain>
    </source>
</reference>
<proteinExistence type="predicted"/>
<feature type="transmembrane region" description="Helical" evidence="2">
    <location>
        <begin position="47"/>
        <end position="66"/>
    </location>
</feature>
<dbReference type="OrthoDB" id="5188998at2"/>
<gene>
    <name evidence="3" type="ORF">FOY51_08195</name>
</gene>
<dbReference type="InterPro" id="IPR021449">
    <property type="entry name" value="DUF3099"/>
</dbReference>
<dbReference type="Proteomes" id="UP000322244">
    <property type="component" value="Unassembled WGS sequence"/>
</dbReference>
<dbReference type="AlphaFoldDB" id="A0A5A7SGP3"/>
<accession>A0A5A7SGP3</accession>
<keyword evidence="2" id="KW-0812">Transmembrane</keyword>
<protein>
    <submittedName>
        <fullName evidence="3">DUF3099 domain-containing protein</fullName>
    </submittedName>
</protein>
<feature type="transmembrane region" description="Helical" evidence="2">
    <location>
        <begin position="72"/>
        <end position="92"/>
    </location>
</feature>
<evidence type="ECO:0000256" key="2">
    <source>
        <dbReference type="SAM" id="Phobius"/>
    </source>
</evidence>
<evidence type="ECO:0000313" key="4">
    <source>
        <dbReference type="Proteomes" id="UP000322244"/>
    </source>
</evidence>
<comment type="caution">
    <text evidence="3">The sequence shown here is derived from an EMBL/GenBank/DDBJ whole genome shotgun (WGS) entry which is preliminary data.</text>
</comment>
<dbReference type="Pfam" id="PF11298">
    <property type="entry name" value="DUF3099"/>
    <property type="match status" value="1"/>
</dbReference>
<dbReference type="RefSeq" id="WP_149429726.1">
    <property type="nucleotide sequence ID" value="NZ_VLNY01000003.1"/>
</dbReference>
<keyword evidence="2" id="KW-0472">Membrane</keyword>
<feature type="region of interest" description="Disordered" evidence="1">
    <location>
        <begin position="1"/>
        <end position="24"/>
    </location>
</feature>
<keyword evidence="2" id="KW-1133">Transmembrane helix</keyword>
<name>A0A5A7SGP3_9NOCA</name>
<organism evidence="3 4">
    <name type="scientific">Antrihabitans cavernicola</name>
    <dbReference type="NCBI Taxonomy" id="2495913"/>
    <lineage>
        <taxon>Bacteria</taxon>
        <taxon>Bacillati</taxon>
        <taxon>Actinomycetota</taxon>
        <taxon>Actinomycetes</taxon>
        <taxon>Mycobacteriales</taxon>
        <taxon>Nocardiaceae</taxon>
        <taxon>Antrihabitans</taxon>
    </lineage>
</organism>
<sequence>MARSAGPGRPVGFFREPVESGSPGRPAVITAAAQSVEEQHRARVKKYTIIMSFRIPALILAAVAYSAFENPLVSILIIAASVPLPWIAVLIANDRPPRKKNEPRTYNYGTIAPSAPAIESPHHTIDG</sequence>
<evidence type="ECO:0000313" key="3">
    <source>
        <dbReference type="EMBL" id="KAA0023381.1"/>
    </source>
</evidence>
<evidence type="ECO:0000256" key="1">
    <source>
        <dbReference type="SAM" id="MobiDB-lite"/>
    </source>
</evidence>
<keyword evidence="4" id="KW-1185">Reference proteome</keyword>
<dbReference type="EMBL" id="VLNY01000003">
    <property type="protein sequence ID" value="KAA0023381.1"/>
    <property type="molecule type" value="Genomic_DNA"/>
</dbReference>